<sequence>MANNNLNTFDDLMDIDGTLRESAFMPTSGAIFPEVFEASNLLYAIEFILYNNTKHRNNETLTEVQADLFQIVENLHIQPQKMFMYLRQNFAKYFDIDLYPIAFVNEEFSLITENNDENKNKAFLLFNEDNTVRGPLYTKNGSGTTETVFSANYDTQVDVDSYLFGLNLSLDNYPLQQAQPAAGCTQESIENSSVNTILTSSNQVLYDHSEKTQSRVLIDTALYQISRVLDKLPVCPDTMDQTLQTFLFQIVNFEQLTPEDCILASEVIKTCFSNLIQAVKSSNSNNQNNSNGNAESITLPSEVNQQNTESNSTNLDAHNTLQNEMNPILLDVSIPDQSLNVSRTYDPPTMDKPLKSPFHPRTLKEYAATSSSPVQSVRSKQREPLHIGVPPDDDTQLYLAMETVTDTDDNEAHVSKFLVPDKTKLKDENLINMNDLRCLNFDKCHKDYTFNNDTKQLYAKISSQERDALQKDIRIHMLNLYQRGSINRKMVNEKGLKRCKLALWFCTYKNGAFSCVSPRYYSNVIEERTQVINKTMKKSVSKSEKKSPKISVDVH</sequence>
<proteinExistence type="predicted"/>
<dbReference type="EMBL" id="CAJNOM010000050">
    <property type="protein sequence ID" value="CAF0923035.1"/>
    <property type="molecule type" value="Genomic_DNA"/>
</dbReference>
<dbReference type="Proteomes" id="UP000663832">
    <property type="component" value="Unassembled WGS sequence"/>
</dbReference>
<dbReference type="EMBL" id="CAJNOI010000010">
    <property type="protein sequence ID" value="CAF0782970.1"/>
    <property type="molecule type" value="Genomic_DNA"/>
</dbReference>
<evidence type="ECO:0000256" key="1">
    <source>
        <dbReference type="SAM" id="MobiDB-lite"/>
    </source>
</evidence>
<protein>
    <submittedName>
        <fullName evidence="2">Uncharacterized protein</fullName>
    </submittedName>
</protein>
<evidence type="ECO:0000313" key="3">
    <source>
        <dbReference type="EMBL" id="CAF0923035.1"/>
    </source>
</evidence>
<dbReference type="AlphaFoldDB" id="A0A813RM43"/>
<dbReference type="Proteomes" id="UP000663877">
    <property type="component" value="Unassembled WGS sequence"/>
</dbReference>
<accession>A0A813RM43</accession>
<keyword evidence="4" id="KW-1185">Reference proteome</keyword>
<reference evidence="2" key="1">
    <citation type="submission" date="2021-02" db="EMBL/GenBank/DDBJ databases">
        <authorList>
            <person name="Nowell W R."/>
        </authorList>
    </citation>
    <scope>NUCLEOTIDE SEQUENCE</scope>
</reference>
<evidence type="ECO:0000313" key="4">
    <source>
        <dbReference type="Proteomes" id="UP000663832"/>
    </source>
</evidence>
<organism evidence="2 5">
    <name type="scientific">Adineta steineri</name>
    <dbReference type="NCBI Taxonomy" id="433720"/>
    <lineage>
        <taxon>Eukaryota</taxon>
        <taxon>Metazoa</taxon>
        <taxon>Spiralia</taxon>
        <taxon>Gnathifera</taxon>
        <taxon>Rotifera</taxon>
        <taxon>Eurotatoria</taxon>
        <taxon>Bdelloidea</taxon>
        <taxon>Adinetida</taxon>
        <taxon>Adinetidae</taxon>
        <taxon>Adineta</taxon>
    </lineage>
</organism>
<evidence type="ECO:0000313" key="5">
    <source>
        <dbReference type="Proteomes" id="UP000663877"/>
    </source>
</evidence>
<name>A0A813RM43_9BILA</name>
<evidence type="ECO:0000313" key="2">
    <source>
        <dbReference type="EMBL" id="CAF0782970.1"/>
    </source>
</evidence>
<dbReference type="OrthoDB" id="10041492at2759"/>
<feature type="region of interest" description="Disordered" evidence="1">
    <location>
        <begin position="366"/>
        <end position="393"/>
    </location>
</feature>
<comment type="caution">
    <text evidence="2">The sequence shown here is derived from an EMBL/GenBank/DDBJ whole genome shotgun (WGS) entry which is preliminary data.</text>
</comment>
<feature type="compositionally biased region" description="Polar residues" evidence="1">
    <location>
        <begin position="368"/>
        <end position="378"/>
    </location>
</feature>
<gene>
    <name evidence="2" type="ORF">BJG266_LOCUS4235</name>
    <name evidence="3" type="ORF">QVE165_LOCUS10653</name>
</gene>